<keyword evidence="3" id="KW-1185">Reference proteome</keyword>
<reference evidence="2 3" key="1">
    <citation type="submission" date="2024-11" db="EMBL/GenBank/DDBJ databases">
        <title>A near-complete genome assembly of Cinchona calisaya.</title>
        <authorList>
            <person name="Lian D.C."/>
            <person name="Zhao X.W."/>
            <person name="Wei L."/>
        </authorList>
    </citation>
    <scope>NUCLEOTIDE SEQUENCE [LARGE SCALE GENOMIC DNA]</scope>
    <source>
        <tissue evidence="2">Nenye</tissue>
    </source>
</reference>
<dbReference type="EMBL" id="JBJUIK010000014">
    <property type="protein sequence ID" value="KAL3504821.1"/>
    <property type="molecule type" value="Genomic_DNA"/>
</dbReference>
<evidence type="ECO:0000313" key="2">
    <source>
        <dbReference type="EMBL" id="KAL3504821.1"/>
    </source>
</evidence>
<gene>
    <name evidence="2" type="ORF">ACH5RR_034662</name>
</gene>
<dbReference type="Proteomes" id="UP001630127">
    <property type="component" value="Unassembled WGS sequence"/>
</dbReference>
<sequence length="171" mass="19659">MAQGNKPVIYYRLAPGGTRFIYAPPAYHGEIGVQNCNWGKTYPNHFTIHVAEERDHPLGEIEAYCQEDRYHNSRNTYRHILQNVCHNPKLAYNHTMELNGIDSEGYESNQEEHIPAQEVEQVQGQPIEEMNGMMEEFEEDPKEDLEKEPKENHGGNVEEKSESSDGIMVVD</sequence>
<organism evidence="2 3">
    <name type="scientific">Cinchona calisaya</name>
    <dbReference type="NCBI Taxonomy" id="153742"/>
    <lineage>
        <taxon>Eukaryota</taxon>
        <taxon>Viridiplantae</taxon>
        <taxon>Streptophyta</taxon>
        <taxon>Embryophyta</taxon>
        <taxon>Tracheophyta</taxon>
        <taxon>Spermatophyta</taxon>
        <taxon>Magnoliopsida</taxon>
        <taxon>eudicotyledons</taxon>
        <taxon>Gunneridae</taxon>
        <taxon>Pentapetalae</taxon>
        <taxon>asterids</taxon>
        <taxon>lamiids</taxon>
        <taxon>Gentianales</taxon>
        <taxon>Rubiaceae</taxon>
        <taxon>Cinchonoideae</taxon>
        <taxon>Cinchoneae</taxon>
        <taxon>Cinchona</taxon>
    </lineage>
</organism>
<dbReference type="AlphaFoldDB" id="A0ABD2YDP1"/>
<proteinExistence type="predicted"/>
<feature type="compositionally biased region" description="Basic and acidic residues" evidence="1">
    <location>
        <begin position="144"/>
        <end position="163"/>
    </location>
</feature>
<feature type="region of interest" description="Disordered" evidence="1">
    <location>
        <begin position="133"/>
        <end position="171"/>
    </location>
</feature>
<name>A0ABD2YDP1_9GENT</name>
<comment type="caution">
    <text evidence="2">The sequence shown here is derived from an EMBL/GenBank/DDBJ whole genome shotgun (WGS) entry which is preliminary data.</text>
</comment>
<evidence type="ECO:0000313" key="3">
    <source>
        <dbReference type="Proteomes" id="UP001630127"/>
    </source>
</evidence>
<evidence type="ECO:0000256" key="1">
    <source>
        <dbReference type="SAM" id="MobiDB-lite"/>
    </source>
</evidence>
<accession>A0ABD2YDP1</accession>
<protein>
    <submittedName>
        <fullName evidence="2">Uncharacterized protein</fullName>
    </submittedName>
</protein>